<evidence type="ECO:0000313" key="2">
    <source>
        <dbReference type="Proteomes" id="UP001465153"/>
    </source>
</evidence>
<accession>A0ABQ0A8N2</accession>
<sequence length="197" mass="21410">MAMKPIDEALRLNKQLRVIGFDDAPFQHKRGSDVNISGIVCSGTRFEGMLWGQIEKDGHNATDVIANLLTESKFFNQVHAVLTDGIAVGGFNVIDLDALAQAVNKPCIAVMRKPPNLKAIKNALENFADAENRWQTILNAGEIYQHSAFYYQVKGCDSVQAGKILERVTDTGNVPEALRLAHLIGSAVMTGQSSNSA</sequence>
<dbReference type="PANTHER" id="PTHR39518">
    <property type="entry name" value="UPF0215 PROTEIN MJ1150"/>
    <property type="match status" value="1"/>
</dbReference>
<gene>
    <name evidence="1" type="ORF">NBRC116591_18090</name>
</gene>
<dbReference type="Proteomes" id="UP001465153">
    <property type="component" value="Unassembled WGS sequence"/>
</dbReference>
<name>A0ABQ0A8N2_9GAMM</name>
<dbReference type="Pfam" id="PF01949">
    <property type="entry name" value="Endo_dU"/>
    <property type="match status" value="1"/>
</dbReference>
<protein>
    <submittedName>
        <fullName evidence="1">DUF99 family protein</fullName>
    </submittedName>
</protein>
<dbReference type="Gene3D" id="3.30.2170.10">
    <property type="entry name" value="archaeoglobus fulgidus dsm 4304 superfamily"/>
    <property type="match status" value="1"/>
</dbReference>
<dbReference type="HAMAP" id="MF_00582">
    <property type="entry name" value="UPF0215"/>
    <property type="match status" value="1"/>
</dbReference>
<comment type="caution">
    <text evidence="1">The sequence shown here is derived from an EMBL/GenBank/DDBJ whole genome shotgun (WGS) entry which is preliminary data.</text>
</comment>
<dbReference type="EMBL" id="BAABWN010000005">
    <property type="protein sequence ID" value="GAA6167998.1"/>
    <property type="molecule type" value="Genomic_DNA"/>
</dbReference>
<dbReference type="PANTHER" id="PTHR39518:SF2">
    <property type="entry name" value="UPF0215 PROTEIN MJ1150"/>
    <property type="match status" value="1"/>
</dbReference>
<proteinExistence type="inferred from homology"/>
<organism evidence="1 2">
    <name type="scientific">Sessilibacter corallicola</name>
    <dbReference type="NCBI Taxonomy" id="2904075"/>
    <lineage>
        <taxon>Bacteria</taxon>
        <taxon>Pseudomonadati</taxon>
        <taxon>Pseudomonadota</taxon>
        <taxon>Gammaproteobacteria</taxon>
        <taxon>Cellvibrionales</taxon>
        <taxon>Cellvibrionaceae</taxon>
        <taxon>Sessilibacter</taxon>
    </lineage>
</organism>
<reference evidence="1 2" key="1">
    <citation type="submission" date="2024-04" db="EMBL/GenBank/DDBJ databases">
        <title>Draft genome sequence of Sessilibacter corallicola NBRC 116591.</title>
        <authorList>
            <person name="Miyakawa T."/>
            <person name="Kusuya Y."/>
            <person name="Miura T."/>
        </authorList>
    </citation>
    <scope>NUCLEOTIDE SEQUENCE [LARGE SCALE GENOMIC DNA]</scope>
    <source>
        <strain evidence="1 2">KU-00831-HH</strain>
    </source>
</reference>
<evidence type="ECO:0000313" key="1">
    <source>
        <dbReference type="EMBL" id="GAA6167998.1"/>
    </source>
</evidence>
<dbReference type="PIRSF" id="PIRSF006380">
    <property type="entry name" value="UCP006380"/>
    <property type="match status" value="1"/>
</dbReference>
<dbReference type="InterPro" id="IPR002802">
    <property type="entry name" value="Endo_dU"/>
</dbReference>
<keyword evidence="2" id="KW-1185">Reference proteome</keyword>